<proteinExistence type="predicted"/>
<comment type="caution">
    <text evidence="2">The sequence shown here is derived from an EMBL/GenBank/DDBJ whole genome shotgun (WGS) entry which is preliminary data.</text>
</comment>
<dbReference type="RefSeq" id="WP_137343480.1">
    <property type="nucleotide sequence ID" value="NZ_BSQH01000005.1"/>
</dbReference>
<dbReference type="InterPro" id="IPR013784">
    <property type="entry name" value="Carb-bd-like_fold"/>
</dbReference>
<dbReference type="Pfam" id="PF13715">
    <property type="entry name" value="CarbopepD_reg_2"/>
    <property type="match status" value="1"/>
</dbReference>
<keyword evidence="2" id="KW-0675">Receptor</keyword>
<protein>
    <submittedName>
        <fullName evidence="2">TonB-dependent receptor</fullName>
    </submittedName>
</protein>
<sequence>MKTLFLSLLIIISLCVKTSAQKSGLSGKLVDSTSGKPLRMASVSLLTGADSSYVQSTITNGDGQFLLKNIRSGSFRVLITFIGYRNISRPVVVVENAQVDIGTIRMTEQTNTLNEVVIKQERAPITVKQDTVEFNAGSFKTQPNAQVEELLSKLPGMEVSRDGSIKSNGQPVVKVLVDGKPFFGNDPKMATRNLPADIVDKVQVYDQSSDQSQFSGMDDGNRERTINITIKKDKGKGYFGQNAAGAGRSADGSATRYLGKLNVNRFNNRNNGPGQQISLIGQANNLNQQNFTLGDLPTPGGGPAGAVTSGSSNNSPTNIIEIKAAGLNYRNEGSRLKWGKRPEMAASYFVNQAVTTTDQQSRRENILPKNAFITDQNNYSKNNQTTHRFNGRFDIPLDSMTSIRFTPNLSWQTSAYSGKINSRSYRMTGDSINSGNTKTGSTANNLTGYNNILLMRKFQREGRSLSLNINSQLSNGETDILNQSTNTLYDSSTVNPANVNWLDQLSDQDSHSFQNTAKLSFTELLSLSKKLGFTYTLSKNRNRSNRFAFDFNELTGLYDQENQALSNRSSSSFNTHQLGTVFQTNRLRYSYTIGFDVQRSELDVNNLSASSKANKYYTHLLPNALFSFTFPGSKTLKLQYRSRLTAPSISQLQPVADNTNPLNIRIGNTSLRPEYYNSVNLTFNESSVSGSKSIFFYTNLNQSENRINSSASISSEGIQTTKPVNTKGYLAVSSFLSIGRKIHPPNLTLNLMTNGSFTKSASLVNDRSNISKNIVLGQGIRLQSAYNGRFDYGAQAIISYQTATYTLLSQQNTAFWSQYATADLHWRLPLNFVLTSELTYNATSGRSAGYNQKFTLWNSALSWQFQKTKQAEIRLQAFDLFNQNRSLVRNTGDSYIEDVHSQVLKRYFLISFVYNLRKFGV</sequence>
<evidence type="ECO:0000313" key="2">
    <source>
        <dbReference type="EMBL" id="TKT87593.1"/>
    </source>
</evidence>
<dbReference type="Pfam" id="PF14905">
    <property type="entry name" value="OMP_b-brl_3"/>
    <property type="match status" value="1"/>
</dbReference>
<accession>A0A4V6BHT3</accession>
<dbReference type="GO" id="GO:0030246">
    <property type="term" value="F:carbohydrate binding"/>
    <property type="evidence" value="ECO:0007669"/>
    <property type="project" value="InterPro"/>
</dbReference>
<dbReference type="AlphaFoldDB" id="A0A4V6BHT3"/>
<organism evidence="2 3">
    <name type="scientific">Dyadobacter frigoris</name>
    <dbReference type="NCBI Taxonomy" id="2576211"/>
    <lineage>
        <taxon>Bacteria</taxon>
        <taxon>Pseudomonadati</taxon>
        <taxon>Bacteroidota</taxon>
        <taxon>Cytophagia</taxon>
        <taxon>Cytophagales</taxon>
        <taxon>Spirosomataceae</taxon>
        <taxon>Dyadobacter</taxon>
    </lineage>
</organism>
<feature type="domain" description="Outer membrane protein beta-barrel" evidence="1">
    <location>
        <begin position="456"/>
        <end position="914"/>
    </location>
</feature>
<dbReference type="SUPFAM" id="SSF56935">
    <property type="entry name" value="Porins"/>
    <property type="match status" value="1"/>
</dbReference>
<name>A0A4V6BHT3_9BACT</name>
<dbReference type="EMBL" id="SZVO01000018">
    <property type="protein sequence ID" value="TKT87593.1"/>
    <property type="molecule type" value="Genomic_DNA"/>
</dbReference>
<dbReference type="SUPFAM" id="SSF49452">
    <property type="entry name" value="Starch-binding domain-like"/>
    <property type="match status" value="1"/>
</dbReference>
<dbReference type="Proteomes" id="UP000304900">
    <property type="component" value="Unassembled WGS sequence"/>
</dbReference>
<dbReference type="InterPro" id="IPR041700">
    <property type="entry name" value="OMP_b-brl_3"/>
</dbReference>
<dbReference type="OrthoDB" id="1682379at2"/>
<gene>
    <name evidence="2" type="ORF">FDK13_28805</name>
</gene>
<dbReference type="Gene3D" id="2.60.40.1120">
    <property type="entry name" value="Carboxypeptidase-like, regulatory domain"/>
    <property type="match status" value="1"/>
</dbReference>
<reference evidence="2 3" key="1">
    <citation type="submission" date="2019-05" db="EMBL/GenBank/DDBJ databases">
        <title>Dyadobacter AR-3-8 sp. nov., isolated from arctic soil.</title>
        <authorList>
            <person name="Chaudhary D.K."/>
        </authorList>
    </citation>
    <scope>NUCLEOTIDE SEQUENCE [LARGE SCALE GENOMIC DNA]</scope>
    <source>
        <strain evidence="2 3">AR-3-8</strain>
    </source>
</reference>
<keyword evidence="3" id="KW-1185">Reference proteome</keyword>
<evidence type="ECO:0000313" key="3">
    <source>
        <dbReference type="Proteomes" id="UP000304900"/>
    </source>
</evidence>
<evidence type="ECO:0000259" key="1">
    <source>
        <dbReference type="Pfam" id="PF14905"/>
    </source>
</evidence>